<evidence type="ECO:0000313" key="5">
    <source>
        <dbReference type="Proteomes" id="UP000267251"/>
    </source>
</evidence>
<evidence type="ECO:0000256" key="1">
    <source>
        <dbReference type="ARBA" id="ARBA00007454"/>
    </source>
</evidence>
<accession>A0A4P9Y620</accession>
<evidence type="ECO:0000256" key="2">
    <source>
        <dbReference type="ARBA" id="ARBA00022942"/>
    </source>
</evidence>
<name>A0A4P9Y620_9FUNG</name>
<dbReference type="Pfam" id="PF18503">
    <property type="entry name" value="RPN6_C_helix"/>
    <property type="match status" value="1"/>
</dbReference>
<protein>
    <recommendedName>
        <fullName evidence="3">PCI domain-containing protein</fullName>
    </recommendedName>
</protein>
<dbReference type="SUPFAM" id="SSF46785">
    <property type="entry name" value="Winged helix' DNA-binding domain"/>
    <property type="match status" value="1"/>
</dbReference>
<keyword evidence="2" id="KW-0647">Proteasome</keyword>
<dbReference type="AlphaFoldDB" id="A0A4P9Y620"/>
<gene>
    <name evidence="4" type="ORF">BJ684DRAFT_22552</name>
</gene>
<dbReference type="Gene3D" id="1.25.40.570">
    <property type="match status" value="1"/>
</dbReference>
<dbReference type="PROSITE" id="PS50250">
    <property type="entry name" value="PCI"/>
    <property type="match status" value="1"/>
</dbReference>
<dbReference type="InterPro" id="IPR040773">
    <property type="entry name" value="Rpn6_N"/>
</dbReference>
<feature type="domain" description="PCI" evidence="3">
    <location>
        <begin position="220"/>
        <end position="388"/>
    </location>
</feature>
<dbReference type="FunFam" id="1.25.40.570:FF:000007">
    <property type="entry name" value="26S proteasome non-ATPase regulatory subunit 11"/>
    <property type="match status" value="1"/>
</dbReference>
<dbReference type="SMART" id="SM00753">
    <property type="entry name" value="PAM"/>
    <property type="match status" value="1"/>
</dbReference>
<proteinExistence type="inferred from homology"/>
<dbReference type="Proteomes" id="UP000267251">
    <property type="component" value="Unassembled WGS sequence"/>
</dbReference>
<dbReference type="Pfam" id="PF18055">
    <property type="entry name" value="RPN6_N"/>
    <property type="match status" value="1"/>
</dbReference>
<dbReference type="SMART" id="SM00088">
    <property type="entry name" value="PINT"/>
    <property type="match status" value="1"/>
</dbReference>
<dbReference type="OrthoDB" id="1418352at2759"/>
<dbReference type="EMBL" id="KZ987839">
    <property type="protein sequence ID" value="RKP14403.1"/>
    <property type="molecule type" value="Genomic_DNA"/>
</dbReference>
<sequence>MPAPSTLAAAEAAAASPTPESAIPLYISVLTSPEEGDQVQQDKEKALTHLADLYKQRGDAKALSSLVKDSRPLLASLPKAKAAKILKSLIDAFPEGPEALELQVLACREAVEWASSTSRVFLRQQLETRLISLLLASQAYNETLTLVTSLLRELKRLDDKMTLVEVHLLESRAFHALRNLPKARAASTAARTNANSIYVPPILQAELDLQSGLLLADERDFRTAFSYFIEAMEAFNTLEDPRVRRAIKYMLLCKVMQGTPEDVSGILASKPGTRWAGPGTEAMTAVAEAGKDRSLEAFEKALSQYGQELREDPVVRRHLSSLYDTLLEGNVLRCIEPYERVEVAHLAKLLKLPLAQVESKLSQMILDKQFYGVLDQGAGCLIVHDKPTTDQTYEATLTTLKHMGDVVDSLYEKAAKLT</sequence>
<dbReference type="InterPro" id="IPR036390">
    <property type="entry name" value="WH_DNA-bd_sf"/>
</dbReference>
<comment type="similarity">
    <text evidence="1">Belongs to the proteasome subunit S9 family.</text>
</comment>
<keyword evidence="5" id="KW-1185">Reference proteome</keyword>
<dbReference type="InterPro" id="IPR000717">
    <property type="entry name" value="PCI_dom"/>
</dbReference>
<evidence type="ECO:0000313" key="4">
    <source>
        <dbReference type="EMBL" id="RKP14403.1"/>
    </source>
</evidence>
<reference evidence="5" key="1">
    <citation type="journal article" date="2018" name="Nat. Microbiol.">
        <title>Leveraging single-cell genomics to expand the fungal tree of life.</title>
        <authorList>
            <person name="Ahrendt S.R."/>
            <person name="Quandt C.A."/>
            <person name="Ciobanu D."/>
            <person name="Clum A."/>
            <person name="Salamov A."/>
            <person name="Andreopoulos B."/>
            <person name="Cheng J.F."/>
            <person name="Woyke T."/>
            <person name="Pelin A."/>
            <person name="Henrissat B."/>
            <person name="Reynolds N.K."/>
            <person name="Benny G.L."/>
            <person name="Smith M.E."/>
            <person name="James T.Y."/>
            <person name="Grigoriev I.V."/>
        </authorList>
    </citation>
    <scope>NUCLEOTIDE SEQUENCE [LARGE SCALE GENOMIC DNA]</scope>
</reference>
<evidence type="ECO:0000259" key="3">
    <source>
        <dbReference type="PROSITE" id="PS50250"/>
    </source>
</evidence>
<dbReference type="GO" id="GO:0030163">
    <property type="term" value="P:protein catabolic process"/>
    <property type="evidence" value="ECO:0007669"/>
    <property type="project" value="UniProtKB-ARBA"/>
</dbReference>
<dbReference type="PANTHER" id="PTHR10678">
    <property type="entry name" value="26S PROTEASOME NON-ATPASE REGULATORY SUBUNIT 11/COP9 SIGNALOSOME COMPLEX SUBUNIT 2"/>
    <property type="match status" value="1"/>
</dbReference>
<dbReference type="Pfam" id="PF01399">
    <property type="entry name" value="PCI"/>
    <property type="match status" value="1"/>
</dbReference>
<dbReference type="InterPro" id="IPR050871">
    <property type="entry name" value="26S_Proteasome/COP9_Components"/>
</dbReference>
<dbReference type="GO" id="GO:0000502">
    <property type="term" value="C:proteasome complex"/>
    <property type="evidence" value="ECO:0007669"/>
    <property type="project" value="UniProtKB-KW"/>
</dbReference>
<organism evidence="4 5">
    <name type="scientific">Piptocephalis cylindrospora</name>
    <dbReference type="NCBI Taxonomy" id="1907219"/>
    <lineage>
        <taxon>Eukaryota</taxon>
        <taxon>Fungi</taxon>
        <taxon>Fungi incertae sedis</taxon>
        <taxon>Zoopagomycota</taxon>
        <taxon>Zoopagomycotina</taxon>
        <taxon>Zoopagomycetes</taxon>
        <taxon>Zoopagales</taxon>
        <taxon>Piptocephalidaceae</taxon>
        <taxon>Piptocephalis</taxon>
    </lineage>
</organism>
<dbReference type="InterPro" id="IPR040780">
    <property type="entry name" value="Rpn6_C_helix"/>
</dbReference>